<sequence>MLLKKILLILLYTMALHSSISIEPYFSKTSGRYYKGGVDNKIINDIKNSSTSIDMAMYYLTNRHITKALISAHYRGIKVRVVTDDKKIKAPRYKELIRANVEVVNDHNPRALMHNKILIIDKHITWIGSGNFTVYAFYRNHDNFLRIDSRDVANYYEEKFTNLFNGITEPIEPYLSKNIEIYFAPDSDIEKRLLARINHAKHSIYFLAYAFTNQKIAKALLDAHHRGVVVKGVFDKAQDRYQKYSRYRWLKSKGLSVVYDQNRFKLHDKVIIIDEKVVVTGSYNFTHKANRTNAENIMVIKSRDIAKSYIDEFKKIYNKEGR</sequence>
<accession>A0A1W1CGB9</accession>
<dbReference type="Gene3D" id="3.30.870.10">
    <property type="entry name" value="Endonuclease Chain A"/>
    <property type="match status" value="2"/>
</dbReference>
<keyword evidence="1 5" id="KW-0378">Hydrolase</keyword>
<dbReference type="EMBL" id="FPHC01000071">
    <property type="protein sequence ID" value="SFV64762.1"/>
    <property type="molecule type" value="Genomic_DNA"/>
</dbReference>
<dbReference type="InterPro" id="IPR051406">
    <property type="entry name" value="PLD_domain"/>
</dbReference>
<evidence type="ECO:0000256" key="2">
    <source>
        <dbReference type="ARBA" id="ARBA00022963"/>
    </source>
</evidence>
<organism evidence="5">
    <name type="scientific">hydrothermal vent metagenome</name>
    <dbReference type="NCBI Taxonomy" id="652676"/>
    <lineage>
        <taxon>unclassified sequences</taxon>
        <taxon>metagenomes</taxon>
        <taxon>ecological metagenomes</taxon>
    </lineage>
</organism>
<gene>
    <name evidence="5" type="ORF">MNB_SV-6-321</name>
</gene>
<reference evidence="5" key="1">
    <citation type="submission" date="2016-10" db="EMBL/GenBank/DDBJ databases">
        <authorList>
            <person name="de Groot N.N."/>
        </authorList>
    </citation>
    <scope>NUCLEOTIDE SEQUENCE</scope>
</reference>
<dbReference type="SMART" id="SM00155">
    <property type="entry name" value="PLDc"/>
    <property type="match status" value="2"/>
</dbReference>
<dbReference type="InterPro" id="IPR001736">
    <property type="entry name" value="PLipase_D/transphosphatidylase"/>
</dbReference>
<dbReference type="GO" id="GO:0016042">
    <property type="term" value="P:lipid catabolic process"/>
    <property type="evidence" value="ECO:0007669"/>
    <property type="project" value="UniProtKB-KW"/>
</dbReference>
<dbReference type="PROSITE" id="PS50035">
    <property type="entry name" value="PLD"/>
    <property type="match status" value="2"/>
</dbReference>
<feature type="domain" description="PLD phosphodiesterase" evidence="4">
    <location>
        <begin position="262"/>
        <end position="289"/>
    </location>
</feature>
<protein>
    <submittedName>
        <fullName evidence="5">Endonuclease</fullName>
        <ecNumber evidence="5">3.1.-.-</ecNumber>
    </submittedName>
</protein>
<dbReference type="InterPro" id="IPR025202">
    <property type="entry name" value="PLD-like_dom"/>
</dbReference>
<evidence type="ECO:0000259" key="4">
    <source>
        <dbReference type="PROSITE" id="PS50035"/>
    </source>
</evidence>
<dbReference type="Pfam" id="PF13091">
    <property type="entry name" value="PLDc_2"/>
    <property type="match status" value="2"/>
</dbReference>
<dbReference type="PANTHER" id="PTHR43856">
    <property type="entry name" value="CARDIOLIPIN HYDROLASE"/>
    <property type="match status" value="1"/>
</dbReference>
<name>A0A1W1CGB9_9ZZZZ</name>
<evidence type="ECO:0000256" key="3">
    <source>
        <dbReference type="ARBA" id="ARBA00023098"/>
    </source>
</evidence>
<dbReference type="GO" id="GO:0016891">
    <property type="term" value="F:RNA endonuclease activity producing 5'-phosphomonoesters, hydrolytic mechanism"/>
    <property type="evidence" value="ECO:0007669"/>
    <property type="project" value="TreeGrafter"/>
</dbReference>
<keyword evidence="5" id="KW-0540">Nuclease</keyword>
<proteinExistence type="predicted"/>
<dbReference type="AlphaFoldDB" id="A0A1W1CGB9"/>
<dbReference type="SUPFAM" id="SSF56024">
    <property type="entry name" value="Phospholipase D/nuclease"/>
    <property type="match status" value="2"/>
</dbReference>
<dbReference type="PANTHER" id="PTHR43856:SF1">
    <property type="entry name" value="MITOCHONDRIAL CARDIOLIPIN HYDROLASE"/>
    <property type="match status" value="1"/>
</dbReference>
<keyword evidence="5" id="KW-0255">Endonuclease</keyword>
<keyword evidence="2" id="KW-0442">Lipid degradation</keyword>
<keyword evidence="3" id="KW-0443">Lipid metabolism</keyword>
<evidence type="ECO:0000313" key="5">
    <source>
        <dbReference type="EMBL" id="SFV64762.1"/>
    </source>
</evidence>
<feature type="domain" description="PLD phosphodiesterase" evidence="4">
    <location>
        <begin position="109"/>
        <end position="136"/>
    </location>
</feature>
<dbReference type="EC" id="3.1.-.-" evidence="5"/>
<evidence type="ECO:0000256" key="1">
    <source>
        <dbReference type="ARBA" id="ARBA00022801"/>
    </source>
</evidence>